<evidence type="ECO:0000256" key="6">
    <source>
        <dbReference type="ARBA" id="ARBA00023242"/>
    </source>
</evidence>
<dbReference type="OrthoDB" id="434647at2759"/>
<keyword evidence="2" id="KW-0479">Metal-binding</keyword>
<evidence type="ECO:0000256" key="5">
    <source>
        <dbReference type="ARBA" id="ARBA00022833"/>
    </source>
</evidence>
<dbReference type="RefSeq" id="XP_038054016.1">
    <property type="nucleotide sequence ID" value="XM_038198088.1"/>
</dbReference>
<keyword evidence="4" id="KW-0863">Zinc-finger</keyword>
<dbReference type="OMA" id="WGTGNRS"/>
<evidence type="ECO:0000313" key="10">
    <source>
        <dbReference type="Proteomes" id="UP000887568"/>
    </source>
</evidence>
<dbReference type="AlphaFoldDB" id="A0A913ZSE8"/>
<protein>
    <recommendedName>
        <fullName evidence="8">C2H2-type domain-containing protein</fullName>
    </recommendedName>
</protein>
<feature type="compositionally biased region" description="Polar residues" evidence="7">
    <location>
        <begin position="315"/>
        <end position="325"/>
    </location>
</feature>
<dbReference type="Gene3D" id="3.30.160.60">
    <property type="entry name" value="Classic Zinc Finger"/>
    <property type="match status" value="4"/>
</dbReference>
<feature type="compositionally biased region" description="Polar residues" evidence="7">
    <location>
        <begin position="339"/>
        <end position="358"/>
    </location>
</feature>
<dbReference type="GO" id="GO:0005634">
    <property type="term" value="C:nucleus"/>
    <property type="evidence" value="ECO:0007669"/>
    <property type="project" value="UniProtKB-SubCell"/>
</dbReference>
<dbReference type="PANTHER" id="PTHR46144">
    <property type="entry name" value="ZINC FINGER PROTEIN 385B-LIKE"/>
    <property type="match status" value="1"/>
</dbReference>
<name>A0A913ZSE8_PATMI</name>
<dbReference type="PANTHER" id="PTHR46144:SF6">
    <property type="entry name" value="C2H2-TYPE DOMAIN-CONTAINING PROTEIN"/>
    <property type="match status" value="1"/>
</dbReference>
<accession>A0A913ZSE8</accession>
<evidence type="ECO:0000256" key="2">
    <source>
        <dbReference type="ARBA" id="ARBA00022723"/>
    </source>
</evidence>
<dbReference type="InterPro" id="IPR051868">
    <property type="entry name" value="ZN346_ZMAT4"/>
</dbReference>
<evidence type="ECO:0000256" key="4">
    <source>
        <dbReference type="ARBA" id="ARBA00022771"/>
    </source>
</evidence>
<dbReference type="EnsemblMetazoa" id="XM_038198088.1">
    <property type="protein sequence ID" value="XP_038054016.1"/>
    <property type="gene ID" value="LOC119726435"/>
</dbReference>
<evidence type="ECO:0000313" key="9">
    <source>
        <dbReference type="EnsemblMetazoa" id="XP_038054016.1"/>
    </source>
</evidence>
<keyword evidence="6" id="KW-0539">Nucleus</keyword>
<dbReference type="GO" id="GO:0003676">
    <property type="term" value="F:nucleic acid binding"/>
    <property type="evidence" value="ECO:0007669"/>
    <property type="project" value="InterPro"/>
</dbReference>
<dbReference type="InterPro" id="IPR036236">
    <property type="entry name" value="Znf_C2H2_sf"/>
</dbReference>
<keyword evidence="3" id="KW-0677">Repeat</keyword>
<feature type="region of interest" description="Disordered" evidence="7">
    <location>
        <begin position="290"/>
        <end position="394"/>
    </location>
</feature>
<dbReference type="Pfam" id="PF12874">
    <property type="entry name" value="zf-met"/>
    <property type="match status" value="3"/>
</dbReference>
<feature type="compositionally biased region" description="Polar residues" evidence="7">
    <location>
        <begin position="379"/>
        <end position="394"/>
    </location>
</feature>
<dbReference type="Pfam" id="PF12171">
    <property type="entry name" value="zf-C2H2_jaz"/>
    <property type="match status" value="1"/>
</dbReference>
<sequence>METSELSDISLPGLTLLETKTDARSVAMPSLPDFTLPEPSIVPEVRDNGGAEDLPKTAQSGNTDTGKLEGPEKQAQTLGEYKICSLCNVYLNSKVQADMHYSGKLHQKKLRQKALTESLASTASDMMMPVSQPGQPENTVASPPAEEKPHTYLPHCSVCGLTFTGAEQVQMHLTGARHAKKLRQLAQKQKLEEVKEEPANTSSVSAGFYCKYCDVVCTAQSQLDQHFQGSKHKNVMDAAKQATSNRLGAQPASSEAATPASAVYACPTCNVTANSEQQYLQHCSSAKHNNKLLNRPGKDKYRDHPYPNRRGAQGMANNPKNNTATKPAWGGGKWKSSSDSFNQRSTFNQRGTFNNNSVRPGRGRGRGTGRGRGRGWGMQSDNRPNTSFGNAHTSQTSYSAMQGSFGGGYDRSTMDKIWGASNASLGGGTGRSWQGDSKASSQEQKQWGSSNMLVDPYGMPDLDSFVRESSSKDQTNF</sequence>
<dbReference type="InterPro" id="IPR022755">
    <property type="entry name" value="Znf_C2H2_jaz"/>
</dbReference>
<evidence type="ECO:0000256" key="7">
    <source>
        <dbReference type="SAM" id="MobiDB-lite"/>
    </source>
</evidence>
<dbReference type="SUPFAM" id="SSF57667">
    <property type="entry name" value="beta-beta-alpha zinc fingers"/>
    <property type="match status" value="4"/>
</dbReference>
<proteinExistence type="predicted"/>
<dbReference type="InterPro" id="IPR003604">
    <property type="entry name" value="Matrin/U1-like-C_Znf_C2H2"/>
</dbReference>
<evidence type="ECO:0000256" key="1">
    <source>
        <dbReference type="ARBA" id="ARBA00004123"/>
    </source>
</evidence>
<feature type="domain" description="C2H2-type" evidence="8">
    <location>
        <begin position="210"/>
        <end position="232"/>
    </location>
</feature>
<dbReference type="SMART" id="SM00451">
    <property type="entry name" value="ZnF_U1"/>
    <property type="match status" value="4"/>
</dbReference>
<dbReference type="PROSITE" id="PS00028">
    <property type="entry name" value="ZINC_FINGER_C2H2_1"/>
    <property type="match status" value="2"/>
</dbReference>
<feature type="region of interest" description="Disordered" evidence="7">
    <location>
        <begin position="425"/>
        <end position="477"/>
    </location>
</feature>
<evidence type="ECO:0000259" key="8">
    <source>
        <dbReference type="PROSITE" id="PS00028"/>
    </source>
</evidence>
<dbReference type="InterPro" id="IPR013087">
    <property type="entry name" value="Znf_C2H2_type"/>
</dbReference>
<feature type="region of interest" description="Disordered" evidence="7">
    <location>
        <begin position="28"/>
        <end position="73"/>
    </location>
</feature>
<feature type="compositionally biased region" description="Basic residues" evidence="7">
    <location>
        <begin position="361"/>
        <end position="373"/>
    </location>
</feature>
<dbReference type="SMART" id="SM00355">
    <property type="entry name" value="ZnF_C2H2"/>
    <property type="match status" value="4"/>
</dbReference>
<feature type="compositionally biased region" description="Basic and acidic residues" evidence="7">
    <location>
        <begin position="44"/>
        <end position="55"/>
    </location>
</feature>
<keyword evidence="10" id="KW-1185">Reference proteome</keyword>
<dbReference type="GO" id="GO:0008270">
    <property type="term" value="F:zinc ion binding"/>
    <property type="evidence" value="ECO:0007669"/>
    <property type="project" value="UniProtKB-KW"/>
</dbReference>
<dbReference type="Proteomes" id="UP000887568">
    <property type="component" value="Unplaced"/>
</dbReference>
<organism evidence="9 10">
    <name type="scientific">Patiria miniata</name>
    <name type="common">Bat star</name>
    <name type="synonym">Asterina miniata</name>
    <dbReference type="NCBI Taxonomy" id="46514"/>
    <lineage>
        <taxon>Eukaryota</taxon>
        <taxon>Metazoa</taxon>
        <taxon>Echinodermata</taxon>
        <taxon>Eleutherozoa</taxon>
        <taxon>Asterozoa</taxon>
        <taxon>Asteroidea</taxon>
        <taxon>Valvatacea</taxon>
        <taxon>Valvatida</taxon>
        <taxon>Asterinidae</taxon>
        <taxon>Patiria</taxon>
    </lineage>
</organism>
<evidence type="ECO:0000256" key="3">
    <source>
        <dbReference type="ARBA" id="ARBA00022737"/>
    </source>
</evidence>
<feature type="compositionally biased region" description="Basic and acidic residues" evidence="7">
    <location>
        <begin position="296"/>
        <end position="306"/>
    </location>
</feature>
<feature type="domain" description="C2H2-type" evidence="8">
    <location>
        <begin position="156"/>
        <end position="178"/>
    </location>
</feature>
<feature type="compositionally biased region" description="Polar residues" evidence="7">
    <location>
        <begin position="431"/>
        <end position="452"/>
    </location>
</feature>
<comment type="subcellular location">
    <subcellularLocation>
        <location evidence="1">Nucleus</location>
    </subcellularLocation>
</comment>
<reference evidence="9" key="1">
    <citation type="submission" date="2022-11" db="UniProtKB">
        <authorList>
            <consortium name="EnsemblMetazoa"/>
        </authorList>
    </citation>
    <scope>IDENTIFICATION</scope>
</reference>
<keyword evidence="5" id="KW-0862">Zinc</keyword>
<dbReference type="GeneID" id="119726435"/>